<dbReference type="InterPro" id="IPR019669">
    <property type="entry name" value="Uncharacterised_YodD"/>
</dbReference>
<organism evidence="1 2">
    <name type="scientific">Tenebrionibacter intestinalis</name>
    <dbReference type="NCBI Taxonomy" id="2799638"/>
    <lineage>
        <taxon>Bacteria</taxon>
        <taxon>Pseudomonadati</taxon>
        <taxon>Pseudomonadota</taxon>
        <taxon>Gammaproteobacteria</taxon>
        <taxon>Enterobacterales</taxon>
        <taxon>Enterobacteriaceae</taxon>
        <taxon>Tenebrionibacter/Tenebrionicola group</taxon>
        <taxon>Tenebrionibacter</taxon>
    </lineage>
</organism>
<accession>A0A8K0XXQ9</accession>
<evidence type="ECO:0000313" key="2">
    <source>
        <dbReference type="Proteomes" id="UP000659047"/>
    </source>
</evidence>
<comment type="caution">
    <text evidence="1">The sequence shown here is derived from an EMBL/GenBank/DDBJ whole genome shotgun (WGS) entry which is preliminary data.</text>
</comment>
<gene>
    <name evidence="1" type="primary">yodD</name>
    <name evidence="1" type="ORF">JJB97_00050</name>
</gene>
<protein>
    <submittedName>
        <fullName evidence="1">YodD family peroxide/acid resistance protein</fullName>
    </submittedName>
</protein>
<dbReference type="RefSeq" id="WP_238711738.1">
    <property type="nucleotide sequence ID" value="NZ_JAEPBH010000001.1"/>
</dbReference>
<reference evidence="1" key="1">
    <citation type="submission" date="2021-01" db="EMBL/GenBank/DDBJ databases">
        <title>Intestinitalea alba gen. nov., sp. nov., a novel genus of the family Enterobacteriaceae, isolated from the gut of the plastic-eating mealworm Tenebrio molitor L.</title>
        <authorList>
            <person name="Yang Y."/>
        </authorList>
    </citation>
    <scope>NUCLEOTIDE SEQUENCE</scope>
    <source>
        <strain evidence="1">BIT-L3</strain>
    </source>
</reference>
<keyword evidence="2" id="KW-1185">Reference proteome</keyword>
<name>A0A8K0XXQ9_9ENTR</name>
<dbReference type="AlphaFoldDB" id="A0A8K0XXQ9"/>
<sequence>MTTGKAHSETVHHEVGVDVDALLAAISEIAEHEVYFPDNVDNPDQVRVNGRTFGSWDALAEAFELDIHDFSVSEINR</sequence>
<evidence type="ECO:0000313" key="1">
    <source>
        <dbReference type="EMBL" id="MBK4713749.1"/>
    </source>
</evidence>
<dbReference type="EMBL" id="JAEPBH010000001">
    <property type="protein sequence ID" value="MBK4713749.1"/>
    <property type="molecule type" value="Genomic_DNA"/>
</dbReference>
<dbReference type="Pfam" id="PF10733">
    <property type="entry name" value="DUF2525"/>
    <property type="match status" value="1"/>
</dbReference>
<proteinExistence type="predicted"/>
<dbReference type="Proteomes" id="UP000659047">
    <property type="component" value="Unassembled WGS sequence"/>
</dbReference>